<name>A0A914QS21_9BILA</name>
<keyword evidence="3" id="KW-1185">Reference proteome</keyword>
<feature type="domain" description="PDZ" evidence="2">
    <location>
        <begin position="45"/>
        <end position="104"/>
    </location>
</feature>
<dbReference type="WBParaSite" id="PDA_v2.g6532.t1">
    <property type="protein sequence ID" value="PDA_v2.g6532.t1"/>
    <property type="gene ID" value="PDA_v2.g6532"/>
</dbReference>
<evidence type="ECO:0000259" key="2">
    <source>
        <dbReference type="PROSITE" id="PS50106"/>
    </source>
</evidence>
<organism evidence="3 4">
    <name type="scientific">Panagrolaimus davidi</name>
    <dbReference type="NCBI Taxonomy" id="227884"/>
    <lineage>
        <taxon>Eukaryota</taxon>
        <taxon>Metazoa</taxon>
        <taxon>Ecdysozoa</taxon>
        <taxon>Nematoda</taxon>
        <taxon>Chromadorea</taxon>
        <taxon>Rhabditida</taxon>
        <taxon>Tylenchina</taxon>
        <taxon>Panagrolaimomorpha</taxon>
        <taxon>Panagrolaimoidea</taxon>
        <taxon>Panagrolaimidae</taxon>
        <taxon>Panagrolaimus</taxon>
    </lineage>
</organism>
<dbReference type="Proteomes" id="UP000887578">
    <property type="component" value="Unplaced"/>
</dbReference>
<reference evidence="4" key="1">
    <citation type="submission" date="2022-11" db="UniProtKB">
        <authorList>
            <consortium name="WormBaseParasite"/>
        </authorList>
    </citation>
    <scope>IDENTIFICATION</scope>
</reference>
<evidence type="ECO:0000313" key="3">
    <source>
        <dbReference type="Proteomes" id="UP000887578"/>
    </source>
</evidence>
<dbReference type="PROSITE" id="PS50106">
    <property type="entry name" value="PDZ"/>
    <property type="match status" value="1"/>
</dbReference>
<feature type="compositionally biased region" description="Polar residues" evidence="1">
    <location>
        <begin position="1"/>
        <end position="11"/>
    </location>
</feature>
<dbReference type="InterPro" id="IPR001478">
    <property type="entry name" value="PDZ"/>
</dbReference>
<protein>
    <submittedName>
        <fullName evidence="4">PDZ domain-containing protein</fullName>
    </submittedName>
</protein>
<dbReference type="Gene3D" id="2.30.42.10">
    <property type="match status" value="1"/>
</dbReference>
<feature type="region of interest" description="Disordered" evidence="1">
    <location>
        <begin position="1"/>
        <end position="29"/>
    </location>
</feature>
<dbReference type="AlphaFoldDB" id="A0A914QS21"/>
<dbReference type="Pfam" id="PF00595">
    <property type="entry name" value="PDZ"/>
    <property type="match status" value="1"/>
</dbReference>
<dbReference type="CDD" id="cd00136">
    <property type="entry name" value="PDZ_canonical"/>
    <property type="match status" value="1"/>
</dbReference>
<dbReference type="SUPFAM" id="SSF50156">
    <property type="entry name" value="PDZ domain-like"/>
    <property type="match status" value="1"/>
</dbReference>
<evidence type="ECO:0000256" key="1">
    <source>
        <dbReference type="SAM" id="MobiDB-lite"/>
    </source>
</evidence>
<proteinExistence type="predicted"/>
<evidence type="ECO:0000313" key="4">
    <source>
        <dbReference type="WBParaSite" id="PDA_v2.g6532.t1"/>
    </source>
</evidence>
<accession>A0A914QS21</accession>
<sequence>MEDNIKNQTCEKPTIDEGTSEGLPIQKPKNTQFGPFPDNIVQKMIVTVINKQKDKKLGIRVARSLNVSSVQPGSAAEGILKAGDLILSLNGVKSISRTQIEEQIPLITNGLFPIFRLVILPIRCRIFF</sequence>
<dbReference type="InterPro" id="IPR036034">
    <property type="entry name" value="PDZ_sf"/>
</dbReference>